<evidence type="ECO:0000256" key="4">
    <source>
        <dbReference type="ARBA" id="ARBA00012024"/>
    </source>
</evidence>
<proteinExistence type="inferred from homology"/>
<evidence type="ECO:0000256" key="15">
    <source>
        <dbReference type="ARBA" id="ARBA00023268"/>
    </source>
</evidence>
<dbReference type="Gene3D" id="1.10.8.50">
    <property type="match status" value="1"/>
</dbReference>
<comment type="caution">
    <text evidence="21">The sequence shown here is derived from an EMBL/GenBank/DDBJ whole genome shotgun (WGS) entry which is preliminary data.</text>
</comment>
<evidence type="ECO:0000256" key="11">
    <source>
        <dbReference type="ARBA" id="ARBA00022833"/>
    </source>
</evidence>
<dbReference type="EMBL" id="JBHUME010000005">
    <property type="protein sequence ID" value="MFD2612158.1"/>
    <property type="molecule type" value="Genomic_DNA"/>
</dbReference>
<keyword evidence="15" id="KW-0511">Multifunctional enzyme</keyword>
<evidence type="ECO:0000256" key="3">
    <source>
        <dbReference type="ARBA" id="ARBA00009409"/>
    </source>
</evidence>
<keyword evidence="8" id="KW-0227">DNA damage</keyword>
<accession>A0ABW5PAD3</accession>
<dbReference type="InterPro" id="IPR010663">
    <property type="entry name" value="Znf_FPG/IleRS"/>
</dbReference>
<evidence type="ECO:0000259" key="20">
    <source>
        <dbReference type="PROSITE" id="PS51068"/>
    </source>
</evidence>
<evidence type="ECO:0000256" key="16">
    <source>
        <dbReference type="ARBA" id="ARBA00023295"/>
    </source>
</evidence>
<dbReference type="SMART" id="SM01232">
    <property type="entry name" value="H2TH"/>
    <property type="match status" value="1"/>
</dbReference>
<keyword evidence="12" id="KW-0238">DNA-binding</keyword>
<evidence type="ECO:0000313" key="21">
    <source>
        <dbReference type="EMBL" id="MFD2612158.1"/>
    </source>
</evidence>
<comment type="similarity">
    <text evidence="3">Belongs to the FPG family.</text>
</comment>
<keyword evidence="10" id="KW-0378">Hydrolase</keyword>
<dbReference type="InterPro" id="IPR000214">
    <property type="entry name" value="Znf_DNA_glyclase/AP_lyase"/>
</dbReference>
<dbReference type="Pfam" id="PF06827">
    <property type="entry name" value="zf-FPG_IleRS"/>
    <property type="match status" value="1"/>
</dbReference>
<dbReference type="Pfam" id="PF06831">
    <property type="entry name" value="H2TH"/>
    <property type="match status" value="1"/>
</dbReference>
<evidence type="ECO:0000256" key="8">
    <source>
        <dbReference type="ARBA" id="ARBA00022763"/>
    </source>
</evidence>
<evidence type="ECO:0000259" key="19">
    <source>
        <dbReference type="PROSITE" id="PS51066"/>
    </source>
</evidence>
<dbReference type="InterPro" id="IPR010979">
    <property type="entry name" value="Ribosomal_uS13-like_H2TH"/>
</dbReference>
<dbReference type="Gene3D" id="3.20.190.10">
    <property type="entry name" value="MutM-like, N-terminal"/>
    <property type="match status" value="1"/>
</dbReference>
<dbReference type="PANTHER" id="PTHR22993:SF9">
    <property type="entry name" value="FORMAMIDOPYRIMIDINE-DNA GLYCOSYLASE"/>
    <property type="match status" value="1"/>
</dbReference>
<dbReference type="EC" id="4.2.99.18" evidence="5"/>
<evidence type="ECO:0000256" key="10">
    <source>
        <dbReference type="ARBA" id="ARBA00022801"/>
    </source>
</evidence>
<evidence type="ECO:0000256" key="2">
    <source>
        <dbReference type="ARBA" id="ARBA00001947"/>
    </source>
</evidence>
<reference evidence="22" key="1">
    <citation type="journal article" date="2019" name="Int. J. Syst. Evol. Microbiol.">
        <title>The Global Catalogue of Microorganisms (GCM) 10K type strain sequencing project: providing services to taxonomists for standard genome sequencing and annotation.</title>
        <authorList>
            <consortium name="The Broad Institute Genomics Platform"/>
            <consortium name="The Broad Institute Genome Sequencing Center for Infectious Disease"/>
            <person name="Wu L."/>
            <person name="Ma J."/>
        </authorList>
    </citation>
    <scope>NUCLEOTIDE SEQUENCE [LARGE SCALE GENOMIC DNA]</scope>
    <source>
        <strain evidence="22">KCTC 3950</strain>
    </source>
</reference>
<keyword evidence="22" id="KW-1185">Reference proteome</keyword>
<evidence type="ECO:0000256" key="18">
    <source>
        <dbReference type="PROSITE-ProRule" id="PRU00391"/>
    </source>
</evidence>
<organism evidence="21 22">
    <name type="scientific">Paenibacillus gansuensis</name>
    <dbReference type="NCBI Taxonomy" id="306542"/>
    <lineage>
        <taxon>Bacteria</taxon>
        <taxon>Bacillati</taxon>
        <taxon>Bacillota</taxon>
        <taxon>Bacilli</taxon>
        <taxon>Bacillales</taxon>
        <taxon>Paenibacillaceae</taxon>
        <taxon>Paenibacillus</taxon>
    </lineage>
</organism>
<dbReference type="RefSeq" id="WP_377601427.1">
    <property type="nucleotide sequence ID" value="NZ_JBHUME010000005.1"/>
</dbReference>
<dbReference type="Pfam" id="PF01149">
    <property type="entry name" value="Fapy_DNA_glyco"/>
    <property type="match status" value="1"/>
</dbReference>
<keyword evidence="7" id="KW-0479">Metal-binding</keyword>
<dbReference type="PROSITE" id="PS51066">
    <property type="entry name" value="ZF_FPG_2"/>
    <property type="match status" value="1"/>
</dbReference>
<name>A0ABW5PAD3_9BACL</name>
<dbReference type="SUPFAM" id="SSF57716">
    <property type="entry name" value="Glucocorticoid receptor-like (DNA-binding domain)"/>
    <property type="match status" value="1"/>
</dbReference>
<keyword evidence="11" id="KW-0862">Zinc</keyword>
<feature type="domain" description="FPG-type" evidence="19">
    <location>
        <begin position="235"/>
        <end position="269"/>
    </location>
</feature>
<keyword evidence="14" id="KW-0456">Lyase</keyword>
<sequence length="269" mass="30653">MPELPEMETYKQLLTEKTAGKKIGAVTVEREKSVNMPASLFSSELEGRTVTSYGRRGKHLLFFLDDGRLLALHLMLGGWMFYGIPEEKPDRSTQVVLQFGDERLFFFGLRLGYLHLLTAEEAYERFSQLGPEPLDEIMTEQAFHDLISSKSGALKPKLVDQSVLAGIGNCYSDEICYHAGIRPDRSIQGMPDAAFSLLYRSMHEVFEEAIRYGGYMENPLYTGDKLTGGFNDRCRVYDREGQPCLRCGHPIVKRMFNSRKLFYCANCQR</sequence>
<dbReference type="PROSITE" id="PS51068">
    <property type="entry name" value="FPG_CAT"/>
    <property type="match status" value="1"/>
</dbReference>
<dbReference type="PANTHER" id="PTHR22993">
    <property type="entry name" value="FORMAMIDOPYRIMIDINE-DNA GLYCOSYLASE"/>
    <property type="match status" value="1"/>
</dbReference>
<comment type="cofactor">
    <cofactor evidence="2">
        <name>Zn(2+)</name>
        <dbReference type="ChEBI" id="CHEBI:29105"/>
    </cofactor>
</comment>
<evidence type="ECO:0000256" key="13">
    <source>
        <dbReference type="ARBA" id="ARBA00023204"/>
    </source>
</evidence>
<keyword evidence="13" id="KW-0234">DNA repair</keyword>
<feature type="domain" description="Formamidopyrimidine-DNA glycosylase catalytic" evidence="20">
    <location>
        <begin position="2"/>
        <end position="106"/>
    </location>
</feature>
<evidence type="ECO:0000256" key="5">
    <source>
        <dbReference type="ARBA" id="ARBA00012720"/>
    </source>
</evidence>
<evidence type="ECO:0000256" key="1">
    <source>
        <dbReference type="ARBA" id="ARBA00001668"/>
    </source>
</evidence>
<dbReference type="SMART" id="SM00898">
    <property type="entry name" value="Fapy_DNA_glyco"/>
    <property type="match status" value="1"/>
</dbReference>
<evidence type="ECO:0000256" key="7">
    <source>
        <dbReference type="ARBA" id="ARBA00022723"/>
    </source>
</evidence>
<dbReference type="SUPFAM" id="SSF81624">
    <property type="entry name" value="N-terminal domain of MutM-like DNA repair proteins"/>
    <property type="match status" value="1"/>
</dbReference>
<dbReference type="InterPro" id="IPR015886">
    <property type="entry name" value="H2TH_FPG"/>
</dbReference>
<protein>
    <recommendedName>
        <fullName evidence="6">Formamidopyrimidine-DNA glycosylase</fullName>
        <ecNumber evidence="4">3.2.2.23</ecNumber>
        <ecNumber evidence="5">4.2.99.18</ecNumber>
    </recommendedName>
    <alternativeName>
        <fullName evidence="17">DNA-(apurinic or apyrimidinic site) lyase MutM</fullName>
    </alternativeName>
</protein>
<keyword evidence="9 18" id="KW-0863">Zinc-finger</keyword>
<gene>
    <name evidence="21" type="ORF">ACFSUF_06910</name>
</gene>
<evidence type="ECO:0000256" key="14">
    <source>
        <dbReference type="ARBA" id="ARBA00023239"/>
    </source>
</evidence>
<evidence type="ECO:0000256" key="6">
    <source>
        <dbReference type="ARBA" id="ARBA00016240"/>
    </source>
</evidence>
<evidence type="ECO:0000256" key="9">
    <source>
        <dbReference type="ARBA" id="ARBA00022771"/>
    </source>
</evidence>
<dbReference type="EC" id="3.2.2.23" evidence="4"/>
<comment type="catalytic activity">
    <reaction evidence="1">
        <text>Hydrolysis of DNA containing ring-opened 7-methylguanine residues, releasing 2,6-diamino-4-hydroxy-5-(N-methyl)formamidopyrimidine.</text>
        <dbReference type="EC" id="3.2.2.23"/>
    </reaction>
</comment>
<keyword evidence="16" id="KW-0326">Glycosidase</keyword>
<evidence type="ECO:0000313" key="22">
    <source>
        <dbReference type="Proteomes" id="UP001597541"/>
    </source>
</evidence>
<evidence type="ECO:0000256" key="12">
    <source>
        <dbReference type="ARBA" id="ARBA00023125"/>
    </source>
</evidence>
<dbReference type="SUPFAM" id="SSF46946">
    <property type="entry name" value="S13-like H2TH domain"/>
    <property type="match status" value="1"/>
</dbReference>
<dbReference type="InterPro" id="IPR012319">
    <property type="entry name" value="FPG_cat"/>
</dbReference>
<dbReference type="Proteomes" id="UP001597541">
    <property type="component" value="Unassembled WGS sequence"/>
</dbReference>
<evidence type="ECO:0000256" key="17">
    <source>
        <dbReference type="ARBA" id="ARBA00030638"/>
    </source>
</evidence>
<dbReference type="InterPro" id="IPR035937">
    <property type="entry name" value="FPG_N"/>
</dbReference>